<gene>
    <name evidence="1" type="ORF">NP603_19840</name>
</gene>
<comment type="caution">
    <text evidence="1">The sequence shown here is derived from an EMBL/GenBank/DDBJ whole genome shotgun (WGS) entry which is preliminary data.</text>
</comment>
<dbReference type="Proteomes" id="UP001524569">
    <property type="component" value="Unassembled WGS sequence"/>
</dbReference>
<keyword evidence="2" id="KW-1185">Reference proteome</keyword>
<sequence length="43" mass="5691">MSNRDRLRSELRDLDRRYHRRRQDLYFHERQTGDMRREFFGYR</sequence>
<reference evidence="1 2" key="1">
    <citation type="submission" date="2022-07" db="EMBL/GenBank/DDBJ databases">
        <title>Methylomonas rivi sp. nov., Methylomonas rosea sp. nov., Methylomonas aureus sp. nov. and Methylomonas subterranea sp. nov., four novel methanotrophs isolated from a freshwater creek and the deep terrestrial subsurface.</title>
        <authorList>
            <person name="Abin C."/>
            <person name="Sankaranarayanan K."/>
            <person name="Garner C."/>
            <person name="Sindelar R."/>
            <person name="Kotary K."/>
            <person name="Garner R."/>
            <person name="Barclay S."/>
            <person name="Lawson P."/>
            <person name="Krumholz L."/>
        </authorList>
    </citation>
    <scope>NUCLEOTIDE SEQUENCE [LARGE SCALE GENOMIC DNA]</scope>
    <source>
        <strain evidence="1 2">SURF-1</strain>
    </source>
</reference>
<evidence type="ECO:0000313" key="2">
    <source>
        <dbReference type="Proteomes" id="UP001524569"/>
    </source>
</evidence>
<dbReference type="RefSeq" id="WP_256612589.1">
    <property type="nucleotide sequence ID" value="NZ_JANIBM010000045.1"/>
</dbReference>
<proteinExistence type="predicted"/>
<evidence type="ECO:0000313" key="1">
    <source>
        <dbReference type="EMBL" id="MCQ8183374.1"/>
    </source>
</evidence>
<dbReference type="EMBL" id="JANIBM010000045">
    <property type="protein sequence ID" value="MCQ8183374.1"/>
    <property type="molecule type" value="Genomic_DNA"/>
</dbReference>
<protein>
    <submittedName>
        <fullName evidence="1">Uncharacterized protein</fullName>
    </submittedName>
</protein>
<organism evidence="1 2">
    <name type="scientific">Methylomonas aurea</name>
    <dbReference type="NCBI Taxonomy" id="2952224"/>
    <lineage>
        <taxon>Bacteria</taxon>
        <taxon>Pseudomonadati</taxon>
        <taxon>Pseudomonadota</taxon>
        <taxon>Gammaproteobacteria</taxon>
        <taxon>Methylococcales</taxon>
        <taxon>Methylococcaceae</taxon>
        <taxon>Methylomonas</taxon>
    </lineage>
</organism>
<name>A0ABT1UMB4_9GAMM</name>
<accession>A0ABT1UMB4</accession>